<evidence type="ECO:0000313" key="2">
    <source>
        <dbReference type="EMBL" id="VAX19812.1"/>
    </source>
</evidence>
<feature type="transmembrane region" description="Helical" evidence="1">
    <location>
        <begin position="141"/>
        <end position="166"/>
    </location>
</feature>
<feature type="transmembrane region" description="Helical" evidence="1">
    <location>
        <begin position="118"/>
        <end position="135"/>
    </location>
</feature>
<proteinExistence type="predicted"/>
<feature type="transmembrane region" description="Helical" evidence="1">
    <location>
        <begin position="12"/>
        <end position="32"/>
    </location>
</feature>
<feature type="transmembrane region" description="Helical" evidence="1">
    <location>
        <begin position="87"/>
        <end position="106"/>
    </location>
</feature>
<keyword evidence="1" id="KW-0472">Membrane</keyword>
<feature type="non-terminal residue" evidence="2">
    <location>
        <position position="176"/>
    </location>
</feature>
<protein>
    <submittedName>
        <fullName evidence="2">Uncharacterized protein</fullName>
    </submittedName>
</protein>
<keyword evidence="1" id="KW-0812">Transmembrane</keyword>
<dbReference type="AlphaFoldDB" id="A0A3B1BVQ2"/>
<organism evidence="2">
    <name type="scientific">hydrothermal vent metagenome</name>
    <dbReference type="NCBI Taxonomy" id="652676"/>
    <lineage>
        <taxon>unclassified sequences</taxon>
        <taxon>metagenomes</taxon>
        <taxon>ecological metagenomes</taxon>
    </lineage>
</organism>
<accession>A0A3B1BVQ2</accession>
<dbReference type="EMBL" id="UOGC01000095">
    <property type="protein sequence ID" value="VAX19812.1"/>
    <property type="molecule type" value="Genomic_DNA"/>
</dbReference>
<evidence type="ECO:0000256" key="1">
    <source>
        <dbReference type="SAM" id="Phobius"/>
    </source>
</evidence>
<name>A0A3B1BVQ2_9ZZZZ</name>
<sequence>MYIIKSQAKCQQYAVFVVSLVALLAGLAYFGVMVSSDYGRYVWRGGEIWEFILSAGTSPVTKDLWTFLYIIPNMIIGGGSILVGDSFPTICVLMNIVLYSLMAVAMHKLWSLTADRNIHFLKVATGWAILFGLPMDVLPNVYWALSDILFMFIVAMSLLCLGMALLGEYNKLWWWV</sequence>
<keyword evidence="1" id="KW-1133">Transmembrane helix</keyword>
<gene>
    <name evidence="2" type="ORF">MNBD_NITROSPINAE01-301</name>
</gene>
<reference evidence="2" key="1">
    <citation type="submission" date="2018-06" db="EMBL/GenBank/DDBJ databases">
        <authorList>
            <person name="Zhirakovskaya E."/>
        </authorList>
    </citation>
    <scope>NUCLEOTIDE SEQUENCE</scope>
</reference>